<keyword evidence="11" id="KW-1185">Reference proteome</keyword>
<evidence type="ECO:0000256" key="1">
    <source>
        <dbReference type="ARBA" id="ARBA00000111"/>
    </source>
</evidence>
<evidence type="ECO:0000259" key="9">
    <source>
        <dbReference type="Pfam" id="PF00151"/>
    </source>
</evidence>
<evidence type="ECO:0000256" key="3">
    <source>
        <dbReference type="ARBA" id="ARBA00010701"/>
    </source>
</evidence>
<evidence type="ECO:0000256" key="5">
    <source>
        <dbReference type="ARBA" id="ARBA00022525"/>
    </source>
</evidence>
<protein>
    <recommendedName>
        <fullName evidence="4">phospholipase A1</fullName>
        <ecNumber evidence="4">3.1.1.32</ecNumber>
    </recommendedName>
</protein>
<comment type="caution">
    <text evidence="10">The sequence shown here is derived from an EMBL/GenBank/DDBJ whole genome shotgun (WGS) entry which is preliminary data.</text>
</comment>
<dbReference type="Pfam" id="PF00151">
    <property type="entry name" value="Lipase"/>
    <property type="match status" value="1"/>
</dbReference>
<dbReference type="Proteomes" id="UP001627154">
    <property type="component" value="Unassembled WGS sequence"/>
</dbReference>
<dbReference type="EMBL" id="JBJJXI010000116">
    <property type="protein sequence ID" value="KAL3390806.1"/>
    <property type="molecule type" value="Genomic_DNA"/>
</dbReference>
<feature type="domain" description="Lipase" evidence="9">
    <location>
        <begin position="18"/>
        <end position="306"/>
    </location>
</feature>
<dbReference type="EC" id="3.1.1.32" evidence="4"/>
<gene>
    <name evidence="10" type="ORF">TKK_014519</name>
</gene>
<name>A0ABD2WE70_9HYME</name>
<dbReference type="SUPFAM" id="SSF53474">
    <property type="entry name" value="alpha/beta-Hydrolases"/>
    <property type="match status" value="1"/>
</dbReference>
<evidence type="ECO:0000313" key="11">
    <source>
        <dbReference type="Proteomes" id="UP001627154"/>
    </source>
</evidence>
<dbReference type="PANTHER" id="PTHR11610">
    <property type="entry name" value="LIPASE"/>
    <property type="match status" value="1"/>
</dbReference>
<dbReference type="InterPro" id="IPR013818">
    <property type="entry name" value="Lipase"/>
</dbReference>
<evidence type="ECO:0000313" key="10">
    <source>
        <dbReference type="EMBL" id="KAL3390806.1"/>
    </source>
</evidence>
<proteinExistence type="inferred from homology"/>
<accession>A0ABD2WE70</accession>
<reference evidence="10 11" key="1">
    <citation type="journal article" date="2024" name="bioRxiv">
        <title>A reference genome for Trichogramma kaykai: A tiny desert-dwelling parasitoid wasp with competing sex-ratio distorters.</title>
        <authorList>
            <person name="Culotta J."/>
            <person name="Lindsey A.R."/>
        </authorList>
    </citation>
    <scope>NUCLEOTIDE SEQUENCE [LARGE SCALE GENOMIC DNA]</scope>
    <source>
        <strain evidence="10 11">KSX58</strain>
    </source>
</reference>
<comment type="subcellular location">
    <subcellularLocation>
        <location evidence="2">Secreted</location>
    </subcellularLocation>
</comment>
<dbReference type="InterPro" id="IPR029058">
    <property type="entry name" value="AB_hydrolase_fold"/>
</dbReference>
<comment type="catalytic activity">
    <reaction evidence="1">
        <text>a 1,2-diacyl-sn-glycero-3-phosphocholine + H2O = a 2-acyl-sn-glycero-3-phosphocholine + a fatty acid + H(+)</text>
        <dbReference type="Rhea" id="RHEA:18689"/>
        <dbReference type="ChEBI" id="CHEBI:15377"/>
        <dbReference type="ChEBI" id="CHEBI:15378"/>
        <dbReference type="ChEBI" id="CHEBI:28868"/>
        <dbReference type="ChEBI" id="CHEBI:57643"/>
        <dbReference type="ChEBI" id="CHEBI:57875"/>
        <dbReference type="EC" id="3.1.1.32"/>
    </reaction>
</comment>
<dbReference type="Gene3D" id="3.40.50.1820">
    <property type="entry name" value="alpha/beta hydrolase"/>
    <property type="match status" value="1"/>
</dbReference>
<evidence type="ECO:0000256" key="7">
    <source>
        <dbReference type="ARBA" id="ARBA00023157"/>
    </source>
</evidence>
<keyword evidence="5" id="KW-0964">Secreted</keyword>
<dbReference type="InterPro" id="IPR000734">
    <property type="entry name" value="TAG_lipase"/>
</dbReference>
<dbReference type="AlphaFoldDB" id="A0ABD2WE70"/>
<evidence type="ECO:0000256" key="8">
    <source>
        <dbReference type="RuleBase" id="RU004262"/>
    </source>
</evidence>
<evidence type="ECO:0000256" key="4">
    <source>
        <dbReference type="ARBA" id="ARBA00013179"/>
    </source>
</evidence>
<evidence type="ECO:0000256" key="6">
    <source>
        <dbReference type="ARBA" id="ARBA00022801"/>
    </source>
</evidence>
<keyword evidence="6" id="KW-0378">Hydrolase</keyword>
<evidence type="ECO:0000256" key="2">
    <source>
        <dbReference type="ARBA" id="ARBA00004613"/>
    </source>
</evidence>
<organism evidence="10 11">
    <name type="scientific">Trichogramma kaykai</name>
    <dbReference type="NCBI Taxonomy" id="54128"/>
    <lineage>
        <taxon>Eukaryota</taxon>
        <taxon>Metazoa</taxon>
        <taxon>Ecdysozoa</taxon>
        <taxon>Arthropoda</taxon>
        <taxon>Hexapoda</taxon>
        <taxon>Insecta</taxon>
        <taxon>Pterygota</taxon>
        <taxon>Neoptera</taxon>
        <taxon>Endopterygota</taxon>
        <taxon>Hymenoptera</taxon>
        <taxon>Apocrita</taxon>
        <taxon>Proctotrupomorpha</taxon>
        <taxon>Chalcidoidea</taxon>
        <taxon>Trichogrammatidae</taxon>
        <taxon>Trichogramma</taxon>
    </lineage>
</organism>
<comment type="similarity">
    <text evidence="3 8">Belongs to the AB hydrolase superfamily. Lipase family.</text>
</comment>
<dbReference type="GO" id="GO:0005576">
    <property type="term" value="C:extracellular region"/>
    <property type="evidence" value="ECO:0007669"/>
    <property type="project" value="UniProtKB-SubCell"/>
</dbReference>
<keyword evidence="7" id="KW-1015">Disulfide bond</keyword>
<sequence>MDHWVAYDSNKFNPSILDFDPQRRTAILIHGFLGSGQDFIFRQMEDYLLQWRDMNVIVVGWEQGCNNFAFYQQAAVNTEYAAIEIRNVLTQLMKYWMDRGVDPNQWGYTHIIGHSLGAHVAGQVGKMMQRYNNFHINRITALDPAEPCFETQEPLRLSRRDALLVDVIHSDGARTKNQAFGLLNPIGDVDFYLNGGTLQPECKVGNLMYRRRKREMMNYPNVLIHLLDKGVCRHFRSVVLFVESLKRALDGRCNLWSHPWQYSSNADQARAIFRTPCNENNCVEVGINAERYKYQPQSSTFYVRTDLRRPGCAF</sequence>
<dbReference type="GO" id="GO:0008970">
    <property type="term" value="F:phospholipase A1 activity"/>
    <property type="evidence" value="ECO:0007669"/>
    <property type="project" value="UniProtKB-EC"/>
</dbReference>